<evidence type="ECO:0000256" key="1">
    <source>
        <dbReference type="SAM" id="MobiDB-lite"/>
    </source>
</evidence>
<feature type="compositionally biased region" description="Basic and acidic residues" evidence="1">
    <location>
        <begin position="272"/>
        <end position="289"/>
    </location>
</feature>
<feature type="compositionally biased region" description="Basic and acidic residues" evidence="1">
    <location>
        <begin position="352"/>
        <end position="361"/>
    </location>
</feature>
<keyword evidence="2" id="KW-1133">Transmembrane helix</keyword>
<feature type="region of interest" description="Disordered" evidence="1">
    <location>
        <begin position="272"/>
        <end position="368"/>
    </location>
</feature>
<keyword evidence="2" id="KW-0472">Membrane</keyword>
<keyword evidence="2" id="KW-0812">Transmembrane</keyword>
<keyword evidence="4" id="KW-1185">Reference proteome</keyword>
<gene>
    <name evidence="3" type="ORF">PENSOL_c010G06155</name>
</gene>
<feature type="compositionally biased region" description="Low complexity" evidence="1">
    <location>
        <begin position="339"/>
        <end position="349"/>
    </location>
</feature>
<accession>A0A1V6R951</accession>
<name>A0A1V6R951_9EURO</name>
<reference evidence="4" key="1">
    <citation type="journal article" date="2017" name="Nat. Microbiol.">
        <title>Global analysis of biosynthetic gene clusters reveals vast potential of secondary metabolite production in Penicillium species.</title>
        <authorList>
            <person name="Nielsen J.C."/>
            <person name="Grijseels S."/>
            <person name="Prigent S."/>
            <person name="Ji B."/>
            <person name="Dainat J."/>
            <person name="Nielsen K.F."/>
            <person name="Frisvad J.C."/>
            <person name="Workman M."/>
            <person name="Nielsen J."/>
        </authorList>
    </citation>
    <scope>NUCLEOTIDE SEQUENCE [LARGE SCALE GENOMIC DNA]</scope>
    <source>
        <strain evidence="4">IBT 29525</strain>
    </source>
</reference>
<sequence length="436" mass="48505">MANGSPMSSLSHAASSASPTKLCSKTYKKASQLYLTRRLPEALTNLQPIITPSTPEDHHTNGENSTPVAPIATAAGTWRIKVWNLYITLLSAIVDLGAEEGKKQFGQKEWKAIASQVREGAIWETVVEVGYQGHEGSVDAEVVYNLATLLLTHSSSQSLNQQRLETYLSSYGQPNLDLTDRLQDASDDYEQRPMRTTSGADTPKDLTARVKIIELFTLHVLPRNDEWEYSTEFINLSEVLDEERKDLFLQTLEGLKEEKERGEMRAVELQRAKDAELERQREDERREAEEAAAAAARLQSNGHKRNTSEVDYGIDKNRSNGSPKGKGARQSTDKPPNGKSRTSLSSSSKNVKKQDKAEPRGHSTRAMTTGLRNIFRHIIRTVSGNPMSIVRTLLFVIGILMAVSRQGVRDRIRRVTDGAWQKVKATAGMGVKVSYI</sequence>
<dbReference type="STRING" id="60172.A0A1V6R951"/>
<evidence type="ECO:0008006" key="5">
    <source>
        <dbReference type="Google" id="ProtNLM"/>
    </source>
</evidence>
<feature type="transmembrane region" description="Helical" evidence="2">
    <location>
        <begin position="386"/>
        <end position="404"/>
    </location>
</feature>
<dbReference type="Proteomes" id="UP000191612">
    <property type="component" value="Unassembled WGS sequence"/>
</dbReference>
<dbReference type="AlphaFoldDB" id="A0A1V6R951"/>
<protein>
    <recommendedName>
        <fullName evidence="5">Peroxin 26</fullName>
    </recommendedName>
</protein>
<proteinExistence type="predicted"/>
<evidence type="ECO:0000313" key="4">
    <source>
        <dbReference type="Proteomes" id="UP000191612"/>
    </source>
</evidence>
<dbReference type="EMBL" id="MDYO01000010">
    <property type="protein sequence ID" value="OQD98070.1"/>
    <property type="molecule type" value="Genomic_DNA"/>
</dbReference>
<organism evidence="3 4">
    <name type="scientific">Penicillium solitum</name>
    <dbReference type="NCBI Taxonomy" id="60172"/>
    <lineage>
        <taxon>Eukaryota</taxon>
        <taxon>Fungi</taxon>
        <taxon>Dikarya</taxon>
        <taxon>Ascomycota</taxon>
        <taxon>Pezizomycotina</taxon>
        <taxon>Eurotiomycetes</taxon>
        <taxon>Eurotiomycetidae</taxon>
        <taxon>Eurotiales</taxon>
        <taxon>Aspergillaceae</taxon>
        <taxon>Penicillium</taxon>
    </lineage>
</organism>
<evidence type="ECO:0000256" key="2">
    <source>
        <dbReference type="SAM" id="Phobius"/>
    </source>
</evidence>
<comment type="caution">
    <text evidence="3">The sequence shown here is derived from an EMBL/GenBank/DDBJ whole genome shotgun (WGS) entry which is preliminary data.</text>
</comment>
<evidence type="ECO:0000313" key="3">
    <source>
        <dbReference type="EMBL" id="OQD98070.1"/>
    </source>
</evidence>